<dbReference type="Proteomes" id="UP001652621">
    <property type="component" value="Unplaced"/>
</dbReference>
<dbReference type="InterPro" id="IPR014044">
    <property type="entry name" value="CAP_dom"/>
</dbReference>
<dbReference type="VEuPathDB" id="VectorBase:MDOMA2_007971"/>
<dbReference type="OrthoDB" id="414826at2759"/>
<accession>A0A9J7CW70</accession>
<organism evidence="7 8">
    <name type="scientific">Musca domestica</name>
    <name type="common">House fly</name>
    <dbReference type="NCBI Taxonomy" id="7370"/>
    <lineage>
        <taxon>Eukaryota</taxon>
        <taxon>Metazoa</taxon>
        <taxon>Ecdysozoa</taxon>
        <taxon>Arthropoda</taxon>
        <taxon>Hexapoda</taxon>
        <taxon>Insecta</taxon>
        <taxon>Pterygota</taxon>
        <taxon>Neoptera</taxon>
        <taxon>Endopterygota</taxon>
        <taxon>Diptera</taxon>
        <taxon>Brachycera</taxon>
        <taxon>Muscomorpha</taxon>
        <taxon>Muscoidea</taxon>
        <taxon>Muscidae</taxon>
        <taxon>Musca</taxon>
    </lineage>
</organism>
<evidence type="ECO:0000256" key="5">
    <source>
        <dbReference type="SAM" id="SignalP"/>
    </source>
</evidence>
<keyword evidence="4 5" id="KW-0732">Signal</keyword>
<evidence type="ECO:0000256" key="2">
    <source>
        <dbReference type="ARBA" id="ARBA00009923"/>
    </source>
</evidence>
<dbReference type="PRINTS" id="PR00838">
    <property type="entry name" value="V5ALLERGEN"/>
</dbReference>
<dbReference type="PANTHER" id="PTHR10334">
    <property type="entry name" value="CYSTEINE-RICH SECRETORY PROTEIN-RELATED"/>
    <property type="match status" value="1"/>
</dbReference>
<dbReference type="Pfam" id="PF00188">
    <property type="entry name" value="CAP"/>
    <property type="match status" value="1"/>
</dbReference>
<dbReference type="CDD" id="cd05380">
    <property type="entry name" value="CAP_euk"/>
    <property type="match status" value="1"/>
</dbReference>
<dbReference type="InterPro" id="IPR035940">
    <property type="entry name" value="CAP_sf"/>
</dbReference>
<gene>
    <name evidence="8" type="primary">LOC101898326</name>
</gene>
<evidence type="ECO:0000256" key="3">
    <source>
        <dbReference type="ARBA" id="ARBA00022525"/>
    </source>
</evidence>
<evidence type="ECO:0000313" key="8">
    <source>
        <dbReference type="RefSeq" id="XP_005186253.2"/>
    </source>
</evidence>
<dbReference type="InterPro" id="IPR002413">
    <property type="entry name" value="V5_allergen-like"/>
</dbReference>
<keyword evidence="3" id="KW-0964">Secreted</keyword>
<dbReference type="InterPro" id="IPR001283">
    <property type="entry name" value="CRISP-related"/>
</dbReference>
<protein>
    <submittedName>
        <fullName evidence="8">Antigen 5 like allergen Cul n 1-like</fullName>
    </submittedName>
</protein>
<proteinExistence type="inferred from homology"/>
<name>A0A9J7CW70_MUSDO</name>
<dbReference type="SMART" id="SM00198">
    <property type="entry name" value="SCP"/>
    <property type="match status" value="1"/>
</dbReference>
<dbReference type="GeneID" id="101898326"/>
<comment type="subcellular location">
    <subcellularLocation>
        <location evidence="1">Secreted</location>
    </subcellularLocation>
</comment>
<reference evidence="8" key="1">
    <citation type="submission" date="2025-08" db="UniProtKB">
        <authorList>
            <consortium name="RefSeq"/>
        </authorList>
    </citation>
    <scope>IDENTIFICATION</scope>
    <source>
        <strain evidence="8">Aabys</strain>
        <tissue evidence="8">Whole body</tissue>
    </source>
</reference>
<dbReference type="RefSeq" id="XP_005186253.2">
    <property type="nucleotide sequence ID" value="XM_005186196.4"/>
</dbReference>
<sequence>MKIIFLIAALFSAEMLGAVAANYCGSSLCATGVTHIACNHTGNFESSCSPDAAMVEIGRNLQQFIVTEHNSKRNYIATGNIAKFKPACRMATMRWDPELAKIASYNVRQCKMAHDKCRNTAKYKFSGQNLAWRSYTGTPNIQQLINVAINAWYVEYKYTTWQQLQSYPLNYQGPDIGHFTAMMGERNIAVGCAASTYSTNGVNYKTFLIACNYATTNMYNKPIYVGCARPAVNCKVGRNSKYPNLCAPKEVYNVNKW</sequence>
<dbReference type="Gene3D" id="3.40.33.10">
    <property type="entry name" value="CAP"/>
    <property type="match status" value="1"/>
</dbReference>
<evidence type="ECO:0000256" key="1">
    <source>
        <dbReference type="ARBA" id="ARBA00004613"/>
    </source>
</evidence>
<dbReference type="SUPFAM" id="SSF55797">
    <property type="entry name" value="PR-1-like"/>
    <property type="match status" value="1"/>
</dbReference>
<evidence type="ECO:0000313" key="7">
    <source>
        <dbReference type="Proteomes" id="UP001652621"/>
    </source>
</evidence>
<dbReference type="PIRSF" id="PIRSF038921">
    <property type="entry name" value="P14a"/>
    <property type="match status" value="1"/>
</dbReference>
<feature type="chain" id="PRO_5046646925" evidence="5">
    <location>
        <begin position="22"/>
        <end position="257"/>
    </location>
</feature>
<feature type="signal peptide" evidence="5">
    <location>
        <begin position="1"/>
        <end position="21"/>
    </location>
</feature>
<dbReference type="VEuPathDB" id="VectorBase:MDOA015162"/>
<evidence type="ECO:0000259" key="6">
    <source>
        <dbReference type="SMART" id="SM00198"/>
    </source>
</evidence>
<feature type="domain" description="SCP" evidence="6">
    <location>
        <begin position="60"/>
        <end position="220"/>
    </location>
</feature>
<keyword evidence="7" id="KW-1185">Reference proteome</keyword>
<dbReference type="InterPro" id="IPR034763">
    <property type="entry name" value="P14a_insect"/>
</dbReference>
<dbReference type="eggNOG" id="KOG3017">
    <property type="taxonomic scope" value="Eukaryota"/>
</dbReference>
<evidence type="ECO:0000256" key="4">
    <source>
        <dbReference type="ARBA" id="ARBA00022729"/>
    </source>
</evidence>
<comment type="similarity">
    <text evidence="2">Belongs to the CRISP family.</text>
</comment>